<protein>
    <submittedName>
        <fullName evidence="1">Uncharacterized protein</fullName>
    </submittedName>
</protein>
<name>A0A7Y0A6F2_9FLAO</name>
<proteinExistence type="predicted"/>
<accession>A0A7Y0A6F2</accession>
<reference evidence="1 2" key="1">
    <citation type="submission" date="2020-04" db="EMBL/GenBank/DDBJ databases">
        <title>Chryseobacterium sp. RJ-7-14 sp. nov., isolated from Jeju soil.</title>
        <authorList>
            <person name="Dahal R.H."/>
            <person name="Chaudhary D.K."/>
        </authorList>
    </citation>
    <scope>NUCLEOTIDE SEQUENCE [LARGE SCALE GENOMIC DNA]</scope>
    <source>
        <strain evidence="1 2">RJ-7-14</strain>
    </source>
</reference>
<dbReference type="Proteomes" id="UP000552615">
    <property type="component" value="Unassembled WGS sequence"/>
</dbReference>
<dbReference type="EMBL" id="JABBGF010000001">
    <property type="protein sequence ID" value="NML57391.1"/>
    <property type="molecule type" value="Genomic_DNA"/>
</dbReference>
<comment type="caution">
    <text evidence="1">The sequence shown here is derived from an EMBL/GenBank/DDBJ whole genome shotgun (WGS) entry which is preliminary data.</text>
</comment>
<dbReference type="RefSeq" id="WP_169230718.1">
    <property type="nucleotide sequence ID" value="NZ_JABBGF010000001.1"/>
</dbReference>
<evidence type="ECO:0000313" key="2">
    <source>
        <dbReference type="Proteomes" id="UP000552615"/>
    </source>
</evidence>
<keyword evidence="2" id="KW-1185">Reference proteome</keyword>
<sequence>MKKILLGFALTISCLSFGQKIKVKKDIAFVEGKEFVKITEDPISRHSYNVTSLSGTDLFYLKYNTYKDPKEVDYKYNRDGSVGYFEVMSADFNTAYFETHLTGCLMGCNITENFIKIIYGGKVVKEDGTLDINKLEVLSKKIGFEYTQKREEMGSASNGSTVIMQDTKPRNGFNISIGR</sequence>
<organism evidence="1 2">
    <name type="scientific">Chryseobacterium cheonjiense</name>
    <dbReference type="NCBI Taxonomy" id="2728845"/>
    <lineage>
        <taxon>Bacteria</taxon>
        <taxon>Pseudomonadati</taxon>
        <taxon>Bacteroidota</taxon>
        <taxon>Flavobacteriia</taxon>
        <taxon>Flavobacteriales</taxon>
        <taxon>Weeksellaceae</taxon>
        <taxon>Chryseobacterium group</taxon>
        <taxon>Chryseobacterium</taxon>
    </lineage>
</organism>
<evidence type="ECO:0000313" key="1">
    <source>
        <dbReference type="EMBL" id="NML57391.1"/>
    </source>
</evidence>
<gene>
    <name evidence="1" type="ORF">HHL20_08530</name>
</gene>
<dbReference type="AlphaFoldDB" id="A0A7Y0A6F2"/>